<dbReference type="EMBL" id="JBBUKT010000001">
    <property type="protein sequence ID" value="MEK7949230.1"/>
    <property type="molecule type" value="Genomic_DNA"/>
</dbReference>
<dbReference type="RefSeq" id="WP_341402650.1">
    <property type="nucleotide sequence ID" value="NZ_JBBUKT010000001.1"/>
</dbReference>
<keyword evidence="2" id="KW-0677">Repeat</keyword>
<comment type="caution">
    <text evidence="3">The sequence shown here is derived from an EMBL/GenBank/DDBJ whole genome shotgun (WGS) entry which is preliminary data.</text>
</comment>
<dbReference type="Proteomes" id="UP001371305">
    <property type="component" value="Unassembled WGS sequence"/>
</dbReference>
<dbReference type="Pfam" id="PF12799">
    <property type="entry name" value="LRR_4"/>
    <property type="match status" value="1"/>
</dbReference>
<organism evidence="3 4">
    <name type="scientific">Luteolibacter soli</name>
    <dbReference type="NCBI Taxonomy" id="3135280"/>
    <lineage>
        <taxon>Bacteria</taxon>
        <taxon>Pseudomonadati</taxon>
        <taxon>Verrucomicrobiota</taxon>
        <taxon>Verrucomicrobiia</taxon>
        <taxon>Verrucomicrobiales</taxon>
        <taxon>Verrucomicrobiaceae</taxon>
        <taxon>Luteolibacter</taxon>
    </lineage>
</organism>
<dbReference type="InterPro" id="IPR032675">
    <property type="entry name" value="LRR_dom_sf"/>
</dbReference>
<sequence>MTAKSFDEYAATPGLNDDQIYMIEKLIDSVRFEFDDNYWAESSKLIDERRKQDYKPTFKREHVTPAVEILGKRDWLSLQQTNGGRPIRDIGALRFFPGLDGLSLSENEITEISAIAGFKDLRRLHLKGNLIRNLSPLADCSKLEQLEIQSNPVEDLSVLATLPSLKRLTISADQLPVLGKVAMLPELVELDVSFIDAKPLDSFHHLPAMPKLGTLCGVDTQSLAGLERFPSLRNLVNFGGDFESLEPLVALPQLTHFNFPGTKLKDLAPLSRVTGLRAIWINTSSKILDLTPLESIPSLRDVSVRCAGKEPAALEALRKKLISWDEDFLSATPRYTPSQKLEILDEKAFAALDREAPYGTWNPEGNSGLLGSELDWLDRKIKAELEKWLEEDDDYYFPYQWQECRWRDLQLMSEASLGALSHVVEDIQRVLSHSKNDWIIYLQSDEGDLNLWVYPEKVVVAEEHAKIAKERLERK</sequence>
<name>A0ABU9ARD0_9BACT</name>
<dbReference type="InterPro" id="IPR050836">
    <property type="entry name" value="SDS22/Internalin_LRR"/>
</dbReference>
<dbReference type="InterPro" id="IPR001611">
    <property type="entry name" value="Leu-rich_rpt"/>
</dbReference>
<gene>
    <name evidence="3" type="ORF">WKV53_01910</name>
</gene>
<reference evidence="3 4" key="1">
    <citation type="submission" date="2024-04" db="EMBL/GenBank/DDBJ databases">
        <title>Luteolibacter sp. isolated from soil.</title>
        <authorList>
            <person name="An J."/>
        </authorList>
    </citation>
    <scope>NUCLEOTIDE SEQUENCE [LARGE SCALE GENOMIC DNA]</scope>
    <source>
        <strain evidence="3 4">Y139</strain>
    </source>
</reference>
<protein>
    <submittedName>
        <fullName evidence="3">Leucine-rich repeat domain-containing protein</fullName>
    </submittedName>
</protein>
<evidence type="ECO:0000313" key="4">
    <source>
        <dbReference type="Proteomes" id="UP001371305"/>
    </source>
</evidence>
<evidence type="ECO:0000313" key="3">
    <source>
        <dbReference type="EMBL" id="MEK7949230.1"/>
    </source>
</evidence>
<dbReference type="PROSITE" id="PS51450">
    <property type="entry name" value="LRR"/>
    <property type="match status" value="3"/>
</dbReference>
<evidence type="ECO:0000256" key="1">
    <source>
        <dbReference type="ARBA" id="ARBA00022614"/>
    </source>
</evidence>
<keyword evidence="1" id="KW-0433">Leucine-rich repeat</keyword>
<dbReference type="PANTHER" id="PTHR46652">
    <property type="entry name" value="LEUCINE-RICH REPEAT AND IQ DOMAIN-CONTAINING PROTEIN 1-RELATED"/>
    <property type="match status" value="1"/>
</dbReference>
<dbReference type="SUPFAM" id="SSF52058">
    <property type="entry name" value="L domain-like"/>
    <property type="match status" value="1"/>
</dbReference>
<evidence type="ECO:0000256" key="2">
    <source>
        <dbReference type="ARBA" id="ARBA00022737"/>
    </source>
</evidence>
<accession>A0ABU9ARD0</accession>
<dbReference type="InterPro" id="IPR025875">
    <property type="entry name" value="Leu-rich_rpt_4"/>
</dbReference>
<keyword evidence="4" id="KW-1185">Reference proteome</keyword>
<proteinExistence type="predicted"/>
<dbReference type="Gene3D" id="3.80.10.10">
    <property type="entry name" value="Ribonuclease Inhibitor"/>
    <property type="match status" value="2"/>
</dbReference>
<dbReference type="PANTHER" id="PTHR46652:SF3">
    <property type="entry name" value="LEUCINE-RICH REPEAT-CONTAINING PROTEIN 9"/>
    <property type="match status" value="1"/>
</dbReference>